<sequence>MSRAVGNSDLSAIVCGELSTRHIPSDIVHLHERVAQTCVTLHNAGGPAGGFQLRPQGHRAPASLEDREHGEAVPVGGKETSRSTKRQLWT</sequence>
<organism evidence="2 3">
    <name type="scientific">Conger conger</name>
    <name type="common">Conger eel</name>
    <name type="synonym">Muraena conger</name>
    <dbReference type="NCBI Taxonomy" id="82655"/>
    <lineage>
        <taxon>Eukaryota</taxon>
        <taxon>Metazoa</taxon>
        <taxon>Chordata</taxon>
        <taxon>Craniata</taxon>
        <taxon>Vertebrata</taxon>
        <taxon>Euteleostomi</taxon>
        <taxon>Actinopterygii</taxon>
        <taxon>Neopterygii</taxon>
        <taxon>Teleostei</taxon>
        <taxon>Anguilliformes</taxon>
        <taxon>Congridae</taxon>
        <taxon>Conger</taxon>
    </lineage>
</organism>
<name>A0A9Q1HN09_CONCO</name>
<reference evidence="2" key="1">
    <citation type="journal article" date="2023" name="Science">
        <title>Genome structures resolve the early diversification of teleost fishes.</title>
        <authorList>
            <person name="Parey E."/>
            <person name="Louis A."/>
            <person name="Montfort J."/>
            <person name="Bouchez O."/>
            <person name="Roques C."/>
            <person name="Iampietro C."/>
            <person name="Lluch J."/>
            <person name="Castinel A."/>
            <person name="Donnadieu C."/>
            <person name="Desvignes T."/>
            <person name="Floi Bucao C."/>
            <person name="Jouanno E."/>
            <person name="Wen M."/>
            <person name="Mejri S."/>
            <person name="Dirks R."/>
            <person name="Jansen H."/>
            <person name="Henkel C."/>
            <person name="Chen W.J."/>
            <person name="Zahm M."/>
            <person name="Cabau C."/>
            <person name="Klopp C."/>
            <person name="Thompson A.W."/>
            <person name="Robinson-Rechavi M."/>
            <person name="Braasch I."/>
            <person name="Lecointre G."/>
            <person name="Bobe J."/>
            <person name="Postlethwait J.H."/>
            <person name="Berthelot C."/>
            <person name="Roest Crollius H."/>
            <person name="Guiguen Y."/>
        </authorList>
    </citation>
    <scope>NUCLEOTIDE SEQUENCE</scope>
    <source>
        <strain evidence="2">Concon-B</strain>
    </source>
</reference>
<comment type="caution">
    <text evidence="2">The sequence shown here is derived from an EMBL/GenBank/DDBJ whole genome shotgun (WGS) entry which is preliminary data.</text>
</comment>
<proteinExistence type="predicted"/>
<dbReference type="AlphaFoldDB" id="A0A9Q1HN09"/>
<evidence type="ECO:0000313" key="2">
    <source>
        <dbReference type="EMBL" id="KAJ8249844.1"/>
    </source>
</evidence>
<protein>
    <submittedName>
        <fullName evidence="2">Uncharacterized protein</fullName>
    </submittedName>
</protein>
<feature type="region of interest" description="Disordered" evidence="1">
    <location>
        <begin position="48"/>
        <end position="90"/>
    </location>
</feature>
<evidence type="ECO:0000256" key="1">
    <source>
        <dbReference type="SAM" id="MobiDB-lite"/>
    </source>
</evidence>
<gene>
    <name evidence="2" type="ORF">COCON_G00230600</name>
</gene>
<dbReference type="Proteomes" id="UP001152803">
    <property type="component" value="Unassembled WGS sequence"/>
</dbReference>
<evidence type="ECO:0000313" key="3">
    <source>
        <dbReference type="Proteomes" id="UP001152803"/>
    </source>
</evidence>
<dbReference type="EMBL" id="JAFJMO010000019">
    <property type="protein sequence ID" value="KAJ8249844.1"/>
    <property type="molecule type" value="Genomic_DNA"/>
</dbReference>
<accession>A0A9Q1HN09</accession>
<keyword evidence="3" id="KW-1185">Reference proteome</keyword>